<evidence type="ECO:0000259" key="1">
    <source>
        <dbReference type="Pfam" id="PF13088"/>
    </source>
</evidence>
<dbReference type="AlphaFoldDB" id="A0A329LW86"/>
<feature type="domain" description="Sialidase" evidence="1">
    <location>
        <begin position="70"/>
        <end position="341"/>
    </location>
</feature>
<dbReference type="Gene3D" id="2.120.10.10">
    <property type="match status" value="1"/>
</dbReference>
<reference evidence="2 3" key="1">
    <citation type="journal article" date="2009" name="Int. J. Syst. Evol. Microbiol.">
        <title>Paenibacillus contaminans sp. nov., isolated from a contaminated laboratory plate.</title>
        <authorList>
            <person name="Chou J.H."/>
            <person name="Lee J.H."/>
            <person name="Lin M.C."/>
            <person name="Chang P.S."/>
            <person name="Arun A.B."/>
            <person name="Young C.C."/>
            <person name="Chen W.M."/>
        </authorList>
    </citation>
    <scope>NUCLEOTIDE SEQUENCE [LARGE SCALE GENOMIC DNA]</scope>
    <source>
        <strain evidence="2 3">CKOBP-6</strain>
    </source>
</reference>
<comment type="caution">
    <text evidence="2">The sequence shown here is derived from an EMBL/GenBank/DDBJ whole genome shotgun (WGS) entry which is preliminary data.</text>
</comment>
<dbReference type="Proteomes" id="UP000250369">
    <property type="component" value="Unassembled WGS sequence"/>
</dbReference>
<name>A0A329LW86_9BACL</name>
<dbReference type="RefSeq" id="WP_113035740.1">
    <property type="nucleotide sequence ID" value="NZ_QMFB01000034.1"/>
</dbReference>
<dbReference type="CDD" id="cd15482">
    <property type="entry name" value="Sialidase_non-viral"/>
    <property type="match status" value="1"/>
</dbReference>
<proteinExistence type="predicted"/>
<accession>A0A329LW86</accession>
<organism evidence="2 3">
    <name type="scientific">Paenibacillus contaminans</name>
    <dbReference type="NCBI Taxonomy" id="450362"/>
    <lineage>
        <taxon>Bacteria</taxon>
        <taxon>Bacillati</taxon>
        <taxon>Bacillota</taxon>
        <taxon>Bacilli</taxon>
        <taxon>Bacillales</taxon>
        <taxon>Paenibacillaceae</taxon>
        <taxon>Paenibacillus</taxon>
    </lineage>
</organism>
<dbReference type="EMBL" id="QMFB01000034">
    <property type="protein sequence ID" value="RAV12191.1"/>
    <property type="molecule type" value="Genomic_DNA"/>
</dbReference>
<gene>
    <name evidence="2" type="ORF">DQG23_35310</name>
</gene>
<sequence>MTIVKALEHLDIYKDEQYNSFPTVVPLKDGTYRLGFRQAPDRRVAYEGAITHVDASSKAVSIGSADGVHWDTKPAVIWDDFFHGVQDPCLNVLQDGTLFVTYFTWKVYEKDEAPSDMKPGTWHRVMDDWIGQMAGTYSIRSTDGGITWDKPVLVSLGDVVIRGNSVEMEDGSILSPLYEQEGPTFNVVVGRTPDRGQTWERLAVIPGYEGQYHYHEPNLYKTESGKLVLFIRSLKLNRQPGEEQTASPLFTTESTDGGRTWSEVTMWPIYSPSPFNVLRLADGRVLLNYGYRYKPFGLRALVLDAECTNIGTAEESVLREDGLGSDIGYSSAVQLADGRVLITYYYYHEDGTRYIAGTLCEVE</sequence>
<evidence type="ECO:0000313" key="3">
    <source>
        <dbReference type="Proteomes" id="UP000250369"/>
    </source>
</evidence>
<dbReference type="InterPro" id="IPR011040">
    <property type="entry name" value="Sialidase"/>
</dbReference>
<keyword evidence="3" id="KW-1185">Reference proteome</keyword>
<dbReference type="OrthoDB" id="2524392at2"/>
<dbReference type="Pfam" id="PF13088">
    <property type="entry name" value="BNR_2"/>
    <property type="match status" value="1"/>
</dbReference>
<dbReference type="SUPFAM" id="SSF50939">
    <property type="entry name" value="Sialidases"/>
    <property type="match status" value="1"/>
</dbReference>
<dbReference type="InterPro" id="IPR036278">
    <property type="entry name" value="Sialidase_sf"/>
</dbReference>
<evidence type="ECO:0000313" key="2">
    <source>
        <dbReference type="EMBL" id="RAV12191.1"/>
    </source>
</evidence>
<dbReference type="PANTHER" id="PTHR43752">
    <property type="entry name" value="BNR/ASP-BOX REPEAT FAMILY PROTEIN"/>
    <property type="match status" value="1"/>
</dbReference>
<protein>
    <recommendedName>
        <fullName evidence="1">Sialidase domain-containing protein</fullName>
    </recommendedName>
</protein>
<dbReference type="PANTHER" id="PTHR43752:SF2">
    <property type="entry name" value="BNR_ASP-BOX REPEAT FAMILY PROTEIN"/>
    <property type="match status" value="1"/>
</dbReference>